<dbReference type="InterPro" id="IPR004843">
    <property type="entry name" value="Calcineurin-like_PHP"/>
</dbReference>
<protein>
    <submittedName>
        <fullName evidence="2">Metallophosphoesterase</fullName>
    </submittedName>
</protein>
<comment type="caution">
    <text evidence="2">The sequence shown here is derived from an EMBL/GenBank/DDBJ whole genome shotgun (WGS) entry which is preliminary data.</text>
</comment>
<dbReference type="InterPro" id="IPR029052">
    <property type="entry name" value="Metallo-depent_PP-like"/>
</dbReference>
<dbReference type="SUPFAM" id="SSF56300">
    <property type="entry name" value="Metallo-dependent phosphatases"/>
    <property type="match status" value="1"/>
</dbReference>
<keyword evidence="3" id="KW-1185">Reference proteome</keyword>
<dbReference type="EMBL" id="SCWD01000001">
    <property type="protein sequence ID" value="TDM03879.1"/>
    <property type="molecule type" value="Genomic_DNA"/>
</dbReference>
<dbReference type="OrthoDB" id="9780884at2"/>
<organism evidence="2 3">
    <name type="scientific">Macrococcus carouselicus</name>
    <dbReference type="NCBI Taxonomy" id="69969"/>
    <lineage>
        <taxon>Bacteria</taxon>
        <taxon>Bacillati</taxon>
        <taxon>Bacillota</taxon>
        <taxon>Bacilli</taxon>
        <taxon>Bacillales</taxon>
        <taxon>Staphylococcaceae</taxon>
        <taxon>Macrococcus</taxon>
    </lineage>
</organism>
<gene>
    <name evidence="2" type="ORF">ERX40_01570</name>
</gene>
<accession>A0A9Q8CMU6</accession>
<dbReference type="PANTHER" id="PTHR31302:SF25">
    <property type="entry name" value="PHOSPHOESTERASE"/>
    <property type="match status" value="1"/>
</dbReference>
<proteinExistence type="predicted"/>
<reference evidence="2 3" key="1">
    <citation type="submission" date="2019-01" db="EMBL/GenBank/DDBJ databases">
        <title>Draft genome sequences of the type strains of six Macrococcus species.</title>
        <authorList>
            <person name="Mazhar S."/>
            <person name="Altermann E."/>
            <person name="Hill C."/>
            <person name="Mcauliffe O."/>
        </authorList>
    </citation>
    <scope>NUCLEOTIDE SEQUENCE [LARGE SCALE GENOMIC DNA]</scope>
    <source>
        <strain evidence="2 3">ATCC 51828</strain>
    </source>
</reference>
<sequence>MMKSSTPSIWTGSKRWSMFRYLPFKSKKEDVRIRHRELKMLREAHHAPLTVVHISDLHLGFNYSYEDLLYHITLINQLHADIIIISGDLFDNIDHYHNPEHLIPLLKTLKATLGVFFAYGNHDQRIHQTERISRLLAASDIRLLVNQGTVVHYDGEPIFIGGLDDIINSGGNVEQTLKQRHDDMLTFLIVHEPDYADFVRKFNVDMQFSGHTHGGQIRIPLIGAPVKPSLGMKYVQGMYNVGDMKLHVSPGLGTTHLPIRLFCRPEITCLHIS</sequence>
<feature type="domain" description="Calcineurin-like phosphoesterase" evidence="1">
    <location>
        <begin position="50"/>
        <end position="214"/>
    </location>
</feature>
<dbReference type="InterPro" id="IPR051158">
    <property type="entry name" value="Metallophosphoesterase_sf"/>
</dbReference>
<name>A0A9Q8CMU6_9STAP</name>
<evidence type="ECO:0000313" key="2">
    <source>
        <dbReference type="EMBL" id="TDM03879.1"/>
    </source>
</evidence>
<dbReference type="Proteomes" id="UP000295280">
    <property type="component" value="Unassembled WGS sequence"/>
</dbReference>
<dbReference type="CDD" id="cd07385">
    <property type="entry name" value="MPP_YkuE_C"/>
    <property type="match status" value="1"/>
</dbReference>
<dbReference type="Pfam" id="PF00149">
    <property type="entry name" value="Metallophos"/>
    <property type="match status" value="1"/>
</dbReference>
<evidence type="ECO:0000313" key="3">
    <source>
        <dbReference type="Proteomes" id="UP000295280"/>
    </source>
</evidence>
<evidence type="ECO:0000259" key="1">
    <source>
        <dbReference type="Pfam" id="PF00149"/>
    </source>
</evidence>
<dbReference type="GO" id="GO:0009245">
    <property type="term" value="P:lipid A biosynthetic process"/>
    <property type="evidence" value="ECO:0007669"/>
    <property type="project" value="TreeGrafter"/>
</dbReference>
<dbReference type="PANTHER" id="PTHR31302">
    <property type="entry name" value="TRANSMEMBRANE PROTEIN WITH METALLOPHOSPHOESTERASE DOMAIN-RELATED"/>
    <property type="match status" value="1"/>
</dbReference>
<dbReference type="GO" id="GO:0016020">
    <property type="term" value="C:membrane"/>
    <property type="evidence" value="ECO:0007669"/>
    <property type="project" value="GOC"/>
</dbReference>
<dbReference type="GO" id="GO:0008758">
    <property type="term" value="F:UDP-2,3-diacylglucosamine hydrolase activity"/>
    <property type="evidence" value="ECO:0007669"/>
    <property type="project" value="TreeGrafter"/>
</dbReference>
<dbReference type="AlphaFoldDB" id="A0A9Q8CMU6"/>
<dbReference type="Gene3D" id="3.60.21.10">
    <property type="match status" value="1"/>
</dbReference>